<keyword evidence="2" id="KW-1133">Transmembrane helix</keyword>
<proteinExistence type="predicted"/>
<comment type="caution">
    <text evidence="3">The sequence shown here is derived from an EMBL/GenBank/DDBJ whole genome shotgun (WGS) entry which is preliminary data.</text>
</comment>
<keyword evidence="2" id="KW-0812">Transmembrane</keyword>
<sequence length="325" mass="34026">MTDKHETPARADLGAQQHPSTHGDRPRSPVPDPAQVTDKHETPTRADAVATPRHPAAPGDRARAAAAADVRNVPVRGDSAASRRPKVSSQVLVRFGIAAVGVLALIAGGVGSFVLGSDAAAVAVLAAGTALLIVSVVLPRLTELDVRTDGVSLKLTQEAAATGAPIAAAVMENSGLSRFAIAYEIVHAELRGTPELDHARVHLQDVLVERARAMAFGSKIPAAEVRAIFLEGSPVLRTLAIGFMKGDPSTADVALLASAVTAPASANEQLQALAAIEQLWSRWSRDERQFLQSRIRSTDFPPGTGRSARAAGILDLPVEPRLPRT</sequence>
<feature type="region of interest" description="Disordered" evidence="1">
    <location>
        <begin position="1"/>
        <end position="83"/>
    </location>
</feature>
<protein>
    <submittedName>
        <fullName evidence="3">Uncharacterized protein</fullName>
    </submittedName>
</protein>
<keyword evidence="2" id="KW-0472">Membrane</keyword>
<dbReference type="RefSeq" id="WP_241036169.1">
    <property type="nucleotide sequence ID" value="NZ_BAAAJF010000020.1"/>
</dbReference>
<reference evidence="3 4" key="1">
    <citation type="submission" date="2022-03" db="EMBL/GenBank/DDBJ databases">
        <title>Pseudonocardia alaer sp. nov., a novel actinomycete isolated from reed forest soil.</title>
        <authorList>
            <person name="Wang L."/>
        </authorList>
    </citation>
    <scope>NUCLEOTIDE SEQUENCE [LARGE SCALE GENOMIC DNA]</scope>
    <source>
        <strain evidence="3 4">Y-16303</strain>
    </source>
</reference>
<evidence type="ECO:0000256" key="1">
    <source>
        <dbReference type="SAM" id="MobiDB-lite"/>
    </source>
</evidence>
<evidence type="ECO:0000256" key="2">
    <source>
        <dbReference type="SAM" id="Phobius"/>
    </source>
</evidence>
<dbReference type="EMBL" id="JAKXMK010000008">
    <property type="protein sequence ID" value="MCH6166134.1"/>
    <property type="molecule type" value="Genomic_DNA"/>
</dbReference>
<dbReference type="Proteomes" id="UP001299970">
    <property type="component" value="Unassembled WGS sequence"/>
</dbReference>
<feature type="compositionally biased region" description="Low complexity" evidence="1">
    <location>
        <begin position="52"/>
        <end position="76"/>
    </location>
</feature>
<gene>
    <name evidence="3" type="ORF">MMF94_10610</name>
</gene>
<name>A0ABS9TC59_9PSEU</name>
<feature type="transmembrane region" description="Helical" evidence="2">
    <location>
        <begin position="91"/>
        <end position="113"/>
    </location>
</feature>
<keyword evidence="4" id="KW-1185">Reference proteome</keyword>
<feature type="transmembrane region" description="Helical" evidence="2">
    <location>
        <begin position="119"/>
        <end position="138"/>
    </location>
</feature>
<evidence type="ECO:0000313" key="4">
    <source>
        <dbReference type="Proteomes" id="UP001299970"/>
    </source>
</evidence>
<evidence type="ECO:0000313" key="3">
    <source>
        <dbReference type="EMBL" id="MCH6166134.1"/>
    </source>
</evidence>
<organism evidence="3 4">
    <name type="scientific">Pseudonocardia alaniniphila</name>
    <dbReference type="NCBI Taxonomy" id="75291"/>
    <lineage>
        <taxon>Bacteria</taxon>
        <taxon>Bacillati</taxon>
        <taxon>Actinomycetota</taxon>
        <taxon>Actinomycetes</taxon>
        <taxon>Pseudonocardiales</taxon>
        <taxon>Pseudonocardiaceae</taxon>
        <taxon>Pseudonocardia</taxon>
    </lineage>
</organism>
<accession>A0ABS9TC59</accession>